<evidence type="ECO:0000313" key="2">
    <source>
        <dbReference type="EMBL" id="SEK59015.1"/>
    </source>
</evidence>
<accession>A0A1H7IEF9</accession>
<evidence type="ECO:0000313" key="3">
    <source>
        <dbReference type="Proteomes" id="UP000199256"/>
    </source>
</evidence>
<protein>
    <submittedName>
        <fullName evidence="2">Acetyltransferase involved in cellulose biosynthesis, CelD/BcsL family</fullName>
    </submittedName>
</protein>
<gene>
    <name evidence="2" type="ORF">SAMN05444515_10371</name>
</gene>
<feature type="domain" description="BioF2-like acetyltransferase" evidence="1">
    <location>
        <begin position="178"/>
        <end position="326"/>
    </location>
</feature>
<dbReference type="Proteomes" id="UP000199256">
    <property type="component" value="Unassembled WGS sequence"/>
</dbReference>
<reference evidence="3" key="1">
    <citation type="submission" date="2016-10" db="EMBL/GenBank/DDBJ databases">
        <authorList>
            <person name="Varghese N."/>
            <person name="Submissions S."/>
        </authorList>
    </citation>
    <scope>NUCLEOTIDE SEQUENCE [LARGE SCALE GENOMIC DNA]</scope>
    <source>
        <strain evidence="3">DSM 241</strain>
    </source>
</reference>
<evidence type="ECO:0000259" key="1">
    <source>
        <dbReference type="Pfam" id="PF13480"/>
    </source>
</evidence>
<dbReference type="SUPFAM" id="SSF55729">
    <property type="entry name" value="Acyl-CoA N-acyltransferases (Nat)"/>
    <property type="match status" value="1"/>
</dbReference>
<dbReference type="EMBL" id="FOAA01000003">
    <property type="protein sequence ID" value="SEK59015.1"/>
    <property type="molecule type" value="Genomic_DNA"/>
</dbReference>
<dbReference type="GO" id="GO:0016740">
    <property type="term" value="F:transferase activity"/>
    <property type="evidence" value="ECO:0007669"/>
    <property type="project" value="UniProtKB-KW"/>
</dbReference>
<dbReference type="Pfam" id="PF13480">
    <property type="entry name" value="Acetyltransf_6"/>
    <property type="match status" value="1"/>
</dbReference>
<dbReference type="InterPro" id="IPR016181">
    <property type="entry name" value="Acyl_CoA_acyltransferase"/>
</dbReference>
<organism evidence="2 3">
    <name type="scientific">Ectothiorhodospira marina</name>
    <dbReference type="NCBI Taxonomy" id="1396821"/>
    <lineage>
        <taxon>Bacteria</taxon>
        <taxon>Pseudomonadati</taxon>
        <taxon>Pseudomonadota</taxon>
        <taxon>Gammaproteobacteria</taxon>
        <taxon>Chromatiales</taxon>
        <taxon>Ectothiorhodospiraceae</taxon>
        <taxon>Ectothiorhodospira</taxon>
    </lineage>
</organism>
<dbReference type="InterPro" id="IPR038740">
    <property type="entry name" value="BioF2-like_GNAT_dom"/>
</dbReference>
<keyword evidence="3" id="KW-1185">Reference proteome</keyword>
<name>A0A1H7IEF9_9GAMM</name>
<proteinExistence type="predicted"/>
<sequence length="363" mass="42137">MSVPEQVSLRHEWERLEREAEGSPFVSWPWVGCWLECLPAAIVPRLVVIRDDNRTRGMGLVVPRLLWRLGVFPVRCLWWQETGRPDLDRLTVERAGLLLGEVEAHEAWGAALKGLLQGGDDWDELHVRWVPLTQVQAMREAAGRLGLKTCVWAQQPNYRMKLGGVEGGLESYLQTLSRNTRYQVRRSIRLYRELGDLTVHPAHDESTAVEYFEALVSLHERHWRRRGREGAFGGHFMYEFHRRYVRAAWARGDVQLLRISAGSRCIGYLYNMVYRGVVSNYQCGFCYPEDPRFKPGLVSHALAIAHNAALGMQVYDFLLGDARYKRTLANDCEEQFWVVFQKPRWWLQVVDRLQARLHLIKGR</sequence>
<dbReference type="STRING" id="1396821.SAMN05444515_10371"/>
<keyword evidence="2" id="KW-0808">Transferase</keyword>
<dbReference type="AlphaFoldDB" id="A0A1H7IEF9"/>
<dbReference type="Gene3D" id="3.40.630.30">
    <property type="match status" value="1"/>
</dbReference>